<evidence type="ECO:0008006" key="4">
    <source>
        <dbReference type="Google" id="ProtNLM"/>
    </source>
</evidence>
<evidence type="ECO:0000256" key="1">
    <source>
        <dbReference type="SAM" id="SignalP"/>
    </source>
</evidence>
<evidence type="ECO:0000313" key="3">
    <source>
        <dbReference type="Proteomes" id="UP000800981"/>
    </source>
</evidence>
<keyword evidence="1" id="KW-0732">Signal</keyword>
<evidence type="ECO:0000313" key="2">
    <source>
        <dbReference type="EMBL" id="NHC13322.1"/>
    </source>
</evidence>
<organism evidence="2 3">
    <name type="scientific">Motilibacter deserti</name>
    <dbReference type="NCBI Taxonomy" id="2714956"/>
    <lineage>
        <taxon>Bacteria</taxon>
        <taxon>Bacillati</taxon>
        <taxon>Actinomycetota</taxon>
        <taxon>Actinomycetes</taxon>
        <taxon>Motilibacterales</taxon>
        <taxon>Motilibacteraceae</taxon>
        <taxon>Motilibacter</taxon>
    </lineage>
</organism>
<dbReference type="RefSeq" id="WP_166279561.1">
    <property type="nucleotide sequence ID" value="NZ_JAANNP010000002.1"/>
</dbReference>
<dbReference type="Proteomes" id="UP000800981">
    <property type="component" value="Unassembled WGS sequence"/>
</dbReference>
<reference evidence="2 3" key="1">
    <citation type="submission" date="2020-03" db="EMBL/GenBank/DDBJ databases">
        <title>Two novel Motilibacter sp.</title>
        <authorList>
            <person name="Liu S."/>
        </authorList>
    </citation>
    <scope>NUCLEOTIDE SEQUENCE [LARGE SCALE GENOMIC DNA]</scope>
    <source>
        <strain evidence="2 3">E257</strain>
    </source>
</reference>
<protein>
    <recommendedName>
        <fullName evidence="4">Fibronectin type-III domain-containing protein</fullName>
    </recommendedName>
</protein>
<accession>A0ABX0GUI0</accession>
<feature type="chain" id="PRO_5046875431" description="Fibronectin type-III domain-containing protein" evidence="1">
    <location>
        <begin position="31"/>
        <end position="129"/>
    </location>
</feature>
<dbReference type="EMBL" id="JAANNP010000002">
    <property type="protein sequence ID" value="NHC13322.1"/>
    <property type="molecule type" value="Genomic_DNA"/>
</dbReference>
<sequence>MSSALRRSSAVALATGGLLLSPLTGSSALADPDYGVAPSAPYAYDQVVSSAGFTVQFTDNSDNEYVFYLELSNNNGGTWTRVDGAWRSAVEGTGGQSALSASTGKLGTLFRVVAYNGAGASASNIRMCC</sequence>
<name>A0ABX0GUI0_9ACTN</name>
<feature type="signal peptide" evidence="1">
    <location>
        <begin position="1"/>
        <end position="30"/>
    </location>
</feature>
<keyword evidence="3" id="KW-1185">Reference proteome</keyword>
<gene>
    <name evidence="2" type="ORF">G9H71_05950</name>
</gene>
<proteinExistence type="predicted"/>
<comment type="caution">
    <text evidence="2">The sequence shown here is derived from an EMBL/GenBank/DDBJ whole genome shotgun (WGS) entry which is preliminary data.</text>
</comment>